<feature type="transmembrane region" description="Helical" evidence="1">
    <location>
        <begin position="54"/>
        <end position="70"/>
    </location>
</feature>
<proteinExistence type="predicted"/>
<keyword evidence="1" id="KW-0812">Transmembrane</keyword>
<organism evidence="2 3">
    <name type="scientific">Rhynocoris fuscipes</name>
    <dbReference type="NCBI Taxonomy" id="488301"/>
    <lineage>
        <taxon>Eukaryota</taxon>
        <taxon>Metazoa</taxon>
        <taxon>Ecdysozoa</taxon>
        <taxon>Arthropoda</taxon>
        <taxon>Hexapoda</taxon>
        <taxon>Insecta</taxon>
        <taxon>Pterygota</taxon>
        <taxon>Neoptera</taxon>
        <taxon>Paraneoptera</taxon>
        <taxon>Hemiptera</taxon>
        <taxon>Heteroptera</taxon>
        <taxon>Panheteroptera</taxon>
        <taxon>Cimicomorpha</taxon>
        <taxon>Reduviidae</taxon>
        <taxon>Harpactorinae</taxon>
        <taxon>Harpactorini</taxon>
        <taxon>Rhynocoris</taxon>
    </lineage>
</organism>
<evidence type="ECO:0000313" key="2">
    <source>
        <dbReference type="EMBL" id="KAK9499758.1"/>
    </source>
</evidence>
<evidence type="ECO:0000313" key="3">
    <source>
        <dbReference type="Proteomes" id="UP001461498"/>
    </source>
</evidence>
<dbReference type="InterPro" id="IPR012575">
    <property type="entry name" value="NDUB1"/>
</dbReference>
<comment type="caution">
    <text evidence="2">The sequence shown here is derived from an EMBL/GenBank/DDBJ whole genome shotgun (WGS) entry which is preliminary data.</text>
</comment>
<reference evidence="2 3" key="1">
    <citation type="submission" date="2022-12" db="EMBL/GenBank/DDBJ databases">
        <title>Chromosome-level genome assembly of true bugs.</title>
        <authorList>
            <person name="Ma L."/>
            <person name="Li H."/>
        </authorList>
    </citation>
    <scope>NUCLEOTIDE SEQUENCE [LARGE SCALE GENOMIC DNA]</scope>
    <source>
        <strain evidence="2">Lab_2022b</strain>
    </source>
</reference>
<sequence>MGNQESASLLLRAKRYGPSVLFPLFAFATIYADYSHTQKWKLQRMTVAQIMKSFALLAIPFSGMYIGRILDQQETLRMTRFRDKSALYGRTLGPDEKPSWP</sequence>
<dbReference type="EMBL" id="JAPXFL010000011">
    <property type="protein sequence ID" value="KAK9499758.1"/>
    <property type="molecule type" value="Genomic_DNA"/>
</dbReference>
<evidence type="ECO:0000256" key="1">
    <source>
        <dbReference type="SAM" id="Phobius"/>
    </source>
</evidence>
<keyword evidence="1" id="KW-1133">Transmembrane helix</keyword>
<evidence type="ECO:0008006" key="4">
    <source>
        <dbReference type="Google" id="ProtNLM"/>
    </source>
</evidence>
<protein>
    <recommendedName>
        <fullName evidence="4">NADH dehydrogenase [ubiquinone] 1 beta subcomplex subunit 1</fullName>
    </recommendedName>
</protein>
<feature type="transmembrane region" description="Helical" evidence="1">
    <location>
        <begin position="16"/>
        <end position="34"/>
    </location>
</feature>
<gene>
    <name evidence="2" type="ORF">O3M35_002734</name>
</gene>
<dbReference type="Proteomes" id="UP001461498">
    <property type="component" value="Unassembled WGS sequence"/>
</dbReference>
<dbReference type="AlphaFoldDB" id="A0AAW1CSE4"/>
<dbReference type="Pfam" id="PF08040">
    <property type="entry name" value="NADH_oxidored"/>
    <property type="match status" value="1"/>
</dbReference>
<keyword evidence="1" id="KW-0472">Membrane</keyword>
<accession>A0AAW1CSE4</accession>
<keyword evidence="3" id="KW-1185">Reference proteome</keyword>
<dbReference type="GO" id="GO:0005739">
    <property type="term" value="C:mitochondrion"/>
    <property type="evidence" value="ECO:0007669"/>
    <property type="project" value="InterPro"/>
</dbReference>
<name>A0AAW1CSE4_9HEMI</name>